<organism evidence="2 3">
    <name type="scientific">Trueperella bernardiae</name>
    <dbReference type="NCBI Taxonomy" id="59561"/>
    <lineage>
        <taxon>Bacteria</taxon>
        <taxon>Bacillati</taxon>
        <taxon>Actinomycetota</taxon>
        <taxon>Actinomycetes</taxon>
        <taxon>Actinomycetales</taxon>
        <taxon>Actinomycetaceae</taxon>
        <taxon>Trueperella</taxon>
    </lineage>
</organism>
<keyword evidence="1" id="KW-0732">Signal</keyword>
<sequence length="130" mass="13544">MARLRNGGALAGILLLALAGCAGQAEDLKAPTLQRAEYVLSVAAINTLKEIRVGGDELCPINERGALLVFVGTATGPADGAYLDVNGTRIKAGDVFLTGEQSDIDGGFDCGGEHFENARRVLVEEITLSE</sequence>
<comment type="caution">
    <text evidence="2">The sequence shown here is derived from an EMBL/GenBank/DDBJ whole genome shotgun (WGS) entry which is preliminary data.</text>
</comment>
<dbReference type="STRING" id="59561.AQZ59_00451"/>
<dbReference type="AlphaFoldDB" id="A0A0W1KKX2"/>
<dbReference type="OrthoDB" id="3261063at2"/>
<dbReference type="Proteomes" id="UP000054404">
    <property type="component" value="Unassembled WGS sequence"/>
</dbReference>
<feature type="signal peptide" evidence="1">
    <location>
        <begin position="1"/>
        <end position="25"/>
    </location>
</feature>
<evidence type="ECO:0000313" key="3">
    <source>
        <dbReference type="Proteomes" id="UP000054404"/>
    </source>
</evidence>
<dbReference type="PATRIC" id="fig|59561.3.peg.445"/>
<evidence type="ECO:0008006" key="4">
    <source>
        <dbReference type="Google" id="ProtNLM"/>
    </source>
</evidence>
<evidence type="ECO:0000256" key="1">
    <source>
        <dbReference type="SAM" id="SignalP"/>
    </source>
</evidence>
<evidence type="ECO:0000313" key="2">
    <source>
        <dbReference type="EMBL" id="KTF04470.1"/>
    </source>
</evidence>
<name>A0A0W1KKX2_9ACTO</name>
<dbReference type="RefSeq" id="WP_062612773.1">
    <property type="nucleotide sequence ID" value="NZ_LNIZ01000002.1"/>
</dbReference>
<accession>A0A0W1KKX2</accession>
<proteinExistence type="predicted"/>
<dbReference type="EMBL" id="LNIZ01000002">
    <property type="protein sequence ID" value="KTF04470.1"/>
    <property type="molecule type" value="Genomic_DNA"/>
</dbReference>
<reference evidence="2 3" key="1">
    <citation type="submission" date="2015-11" db="EMBL/GenBank/DDBJ databases">
        <title>Draft Genome Sequence of the Type Strain Trueperella bernardiae LCDC 89-0504T, Isolated from Blood Culture.</title>
        <authorList>
            <person name="Bernier A.-M."/>
            <person name="Bernard K."/>
        </authorList>
    </citation>
    <scope>NUCLEOTIDE SEQUENCE [LARGE SCALE GENOMIC DNA]</scope>
    <source>
        <strain evidence="2 3">LCDC 89-0504</strain>
    </source>
</reference>
<keyword evidence="3" id="KW-1185">Reference proteome</keyword>
<feature type="chain" id="PRO_5038556502" description="Lipoprotein" evidence="1">
    <location>
        <begin position="26"/>
        <end position="130"/>
    </location>
</feature>
<gene>
    <name evidence="2" type="ORF">AQZ59_00451</name>
</gene>
<protein>
    <recommendedName>
        <fullName evidence="4">Lipoprotein</fullName>
    </recommendedName>
</protein>
<dbReference type="PROSITE" id="PS51257">
    <property type="entry name" value="PROKAR_LIPOPROTEIN"/>
    <property type="match status" value="1"/>
</dbReference>